<evidence type="ECO:0000313" key="2">
    <source>
        <dbReference type="EMBL" id="GGK91158.1"/>
    </source>
</evidence>
<reference evidence="2" key="1">
    <citation type="journal article" date="2014" name="Int. J. Syst. Evol. Microbiol.">
        <title>Complete genome sequence of Corynebacterium casei LMG S-19264T (=DSM 44701T), isolated from a smear-ripened cheese.</title>
        <authorList>
            <consortium name="US DOE Joint Genome Institute (JGI-PGF)"/>
            <person name="Walter F."/>
            <person name="Albersmeier A."/>
            <person name="Kalinowski J."/>
            <person name="Ruckert C."/>
        </authorList>
    </citation>
    <scope>NUCLEOTIDE SEQUENCE</scope>
    <source>
        <strain evidence="2">JCM 3093</strain>
    </source>
</reference>
<dbReference type="AlphaFoldDB" id="A0AA37BLN6"/>
<comment type="caution">
    <text evidence="2">The sequence shown here is derived from an EMBL/GenBank/DDBJ whole genome shotgun (WGS) entry which is preliminary data.</text>
</comment>
<dbReference type="Proteomes" id="UP000627984">
    <property type="component" value="Unassembled WGS sequence"/>
</dbReference>
<reference evidence="2" key="2">
    <citation type="submission" date="2022-09" db="EMBL/GenBank/DDBJ databases">
        <authorList>
            <person name="Sun Q."/>
            <person name="Ohkuma M."/>
        </authorList>
    </citation>
    <scope>NUCLEOTIDE SEQUENCE</scope>
    <source>
        <strain evidence="2">JCM 3093</strain>
    </source>
</reference>
<evidence type="ECO:0000313" key="3">
    <source>
        <dbReference type="Proteomes" id="UP000627984"/>
    </source>
</evidence>
<dbReference type="EMBL" id="BMQD01000023">
    <property type="protein sequence ID" value="GGK91158.1"/>
    <property type="molecule type" value="Genomic_DNA"/>
</dbReference>
<organism evidence="2 3">
    <name type="scientific">Planomonospora parontospora</name>
    <dbReference type="NCBI Taxonomy" id="58119"/>
    <lineage>
        <taxon>Bacteria</taxon>
        <taxon>Bacillati</taxon>
        <taxon>Actinomycetota</taxon>
        <taxon>Actinomycetes</taxon>
        <taxon>Streptosporangiales</taxon>
        <taxon>Streptosporangiaceae</taxon>
        <taxon>Planomonospora</taxon>
    </lineage>
</organism>
<gene>
    <name evidence="2" type="ORF">GCM10010126_58220</name>
</gene>
<name>A0AA37BLN6_9ACTN</name>
<protein>
    <submittedName>
        <fullName evidence="2">Uncharacterized protein</fullName>
    </submittedName>
</protein>
<sequence length="111" mass="12628">MRRRYSDRISRYGKNETVLLLPREEQDIRTFRGGWLTRPVTMNGMSLPEEPPPWLHEYVMAALRPALAKRRHEIAELKRMWGGDPPTFGHAEAAPPASEETSGAAATDDQE</sequence>
<proteinExistence type="predicted"/>
<feature type="compositionally biased region" description="Low complexity" evidence="1">
    <location>
        <begin position="91"/>
        <end position="111"/>
    </location>
</feature>
<evidence type="ECO:0000256" key="1">
    <source>
        <dbReference type="SAM" id="MobiDB-lite"/>
    </source>
</evidence>
<feature type="region of interest" description="Disordered" evidence="1">
    <location>
        <begin position="80"/>
        <end position="111"/>
    </location>
</feature>
<accession>A0AA37BLN6</accession>